<evidence type="ECO:0000256" key="1">
    <source>
        <dbReference type="PROSITE-ProRule" id="PRU00169"/>
    </source>
</evidence>
<dbReference type="InterPro" id="IPR011006">
    <property type="entry name" value="CheY-like_superfamily"/>
</dbReference>
<dbReference type="SMART" id="SM00448">
    <property type="entry name" value="REC"/>
    <property type="match status" value="1"/>
</dbReference>
<dbReference type="GO" id="GO:0000160">
    <property type="term" value="P:phosphorelay signal transduction system"/>
    <property type="evidence" value="ECO:0007669"/>
    <property type="project" value="InterPro"/>
</dbReference>
<feature type="domain" description="Response regulatory" evidence="2">
    <location>
        <begin position="4"/>
        <end position="126"/>
    </location>
</feature>
<gene>
    <name evidence="3" type="ORF">AREALGSMS7_00257</name>
</gene>
<dbReference type="KEGG" id="aalg:AREALGSMS7_00257"/>
<dbReference type="InterPro" id="IPR052893">
    <property type="entry name" value="TCS_response_regulator"/>
</dbReference>
<protein>
    <submittedName>
        <fullName evidence="3">Response regulator of RpoS</fullName>
    </submittedName>
</protein>
<keyword evidence="1" id="KW-0597">Phosphoprotein</keyword>
<dbReference type="AlphaFoldDB" id="A0A221UR20"/>
<name>A0A221UR20_9FLAO</name>
<feature type="modified residue" description="4-aspartylphosphate" evidence="1">
    <location>
        <position position="58"/>
    </location>
</feature>
<dbReference type="STRING" id="616991.GCA_000733925_03406"/>
<evidence type="ECO:0000259" key="2">
    <source>
        <dbReference type="PROSITE" id="PS50110"/>
    </source>
</evidence>
<evidence type="ECO:0000313" key="4">
    <source>
        <dbReference type="Proteomes" id="UP000204551"/>
    </source>
</evidence>
<sequence>MTYRLLQIDDDPVILFLHDKLLSKYTNSKIGQFENGKLVLDYILQNKDPNKHFMLLLDINMPVMNGWEFMDEISNYEFKNNIKAIILTSSADNTDLKKSKTYPNIVNYIQKPLTREKIEKIPLLMKYLELTE</sequence>
<dbReference type="Pfam" id="PF00072">
    <property type="entry name" value="Response_reg"/>
    <property type="match status" value="1"/>
</dbReference>
<dbReference type="InterPro" id="IPR001789">
    <property type="entry name" value="Sig_transdc_resp-reg_receiver"/>
</dbReference>
<dbReference type="CDD" id="cd00156">
    <property type="entry name" value="REC"/>
    <property type="match status" value="1"/>
</dbReference>
<dbReference type="eggNOG" id="COG3437">
    <property type="taxonomic scope" value="Bacteria"/>
</dbReference>
<dbReference type="PANTHER" id="PTHR44520">
    <property type="entry name" value="RESPONSE REGULATOR RCP1-RELATED"/>
    <property type="match status" value="1"/>
</dbReference>
<organism evidence="3 4">
    <name type="scientific">Arenibacter algicola</name>
    <dbReference type="NCBI Taxonomy" id="616991"/>
    <lineage>
        <taxon>Bacteria</taxon>
        <taxon>Pseudomonadati</taxon>
        <taxon>Bacteroidota</taxon>
        <taxon>Flavobacteriia</taxon>
        <taxon>Flavobacteriales</taxon>
        <taxon>Flavobacteriaceae</taxon>
        <taxon>Arenibacter</taxon>
    </lineage>
</organism>
<dbReference type="PANTHER" id="PTHR44520:SF2">
    <property type="entry name" value="RESPONSE REGULATOR RCP1"/>
    <property type="match status" value="1"/>
</dbReference>
<reference evidence="3 4" key="1">
    <citation type="submission" date="2017-07" db="EMBL/GenBank/DDBJ databases">
        <title>Genome Sequence of Arenibacter algicola Strain SMS7 Isolated from a culture of the Diatom Skeletonema marinoi.</title>
        <authorList>
            <person name="Topel M."/>
            <person name="Pinder M.I.M."/>
            <person name="Johansson O.N."/>
            <person name="Kourtchenko O."/>
            <person name="Godhe A."/>
            <person name="Clarke A.K."/>
        </authorList>
    </citation>
    <scope>NUCLEOTIDE SEQUENCE [LARGE SCALE GENOMIC DNA]</scope>
    <source>
        <strain evidence="3 4">SMS7</strain>
    </source>
</reference>
<dbReference type="Gene3D" id="3.40.50.2300">
    <property type="match status" value="1"/>
</dbReference>
<dbReference type="SUPFAM" id="SSF52172">
    <property type="entry name" value="CheY-like"/>
    <property type="match status" value="1"/>
</dbReference>
<dbReference type="RefSeq" id="WP_093976954.1">
    <property type="nucleotide sequence ID" value="NZ_CP022515.1"/>
</dbReference>
<dbReference type="EMBL" id="CP022515">
    <property type="protein sequence ID" value="ASO03755.1"/>
    <property type="molecule type" value="Genomic_DNA"/>
</dbReference>
<accession>A0A221UR20</accession>
<dbReference type="Proteomes" id="UP000204551">
    <property type="component" value="Chromosome"/>
</dbReference>
<proteinExistence type="predicted"/>
<dbReference type="PROSITE" id="PS50110">
    <property type="entry name" value="RESPONSE_REGULATORY"/>
    <property type="match status" value="1"/>
</dbReference>
<evidence type="ECO:0000313" key="3">
    <source>
        <dbReference type="EMBL" id="ASO03755.1"/>
    </source>
</evidence>